<sequence>MFSVASLLNPVKMEQDFISPSPSSPDSPTQQSLSTLKPVPGKQGLMKIETVSSKTKLKGEVCFSPYEDLDETTAQEVKKFEVYPLGKIKEYSRHIPYNSGKKSFLKKTGRESFEVFQYMFKIPGFAKEYTVMWDYNIGLVRITPFFKCCNYTKTTPAKMLSRNPGLKEITHSITGGALIAQGYWMPFFCAREICATFCHHFAPALIPIFGPSFPSICVHPTNPEYGRMVISPETIAKATVQAEASRLQYGPISVTKVTTPPSSPCKSPKYRKRNTSKKLSINERNLPTQQTGTCETCQDIKLYSDHPFSAINPSANQWYAQGTLYQLENLGDSSSRHSPPLKRSHSFLTNTSHLRIRPYMNNWDQEKLSENQSIKRKAFTKTFSEGIHDVKTGIKACLCSRESPNTDCKFQKYEVKSESSNRSEEAKAAYSLINLRLKCWKVRYGDTENGREPHVKRYRATSA</sequence>
<dbReference type="STRING" id="62708.A0A420HJ62"/>
<organism evidence="3 4">
    <name type="scientific">Golovinomyces cichoracearum</name>
    <dbReference type="NCBI Taxonomy" id="62708"/>
    <lineage>
        <taxon>Eukaryota</taxon>
        <taxon>Fungi</taxon>
        <taxon>Dikarya</taxon>
        <taxon>Ascomycota</taxon>
        <taxon>Pezizomycotina</taxon>
        <taxon>Leotiomycetes</taxon>
        <taxon>Erysiphales</taxon>
        <taxon>Erysiphaceae</taxon>
        <taxon>Golovinomyces</taxon>
    </lineage>
</organism>
<gene>
    <name evidence="3" type="ORF">GcM3_188005</name>
</gene>
<dbReference type="Proteomes" id="UP000283383">
    <property type="component" value="Unassembled WGS sequence"/>
</dbReference>
<proteinExistence type="predicted"/>
<dbReference type="GO" id="GO:0000981">
    <property type="term" value="F:DNA-binding transcription factor activity, RNA polymerase II-specific"/>
    <property type="evidence" value="ECO:0007669"/>
    <property type="project" value="UniProtKB-ARBA"/>
</dbReference>
<dbReference type="InterPro" id="IPR051642">
    <property type="entry name" value="SWI6-like"/>
</dbReference>
<dbReference type="GO" id="GO:0033309">
    <property type="term" value="C:SBF transcription complex"/>
    <property type="evidence" value="ECO:0007669"/>
    <property type="project" value="TreeGrafter"/>
</dbReference>
<reference evidence="3 4" key="1">
    <citation type="journal article" date="2018" name="BMC Genomics">
        <title>Comparative genome analyses reveal sequence features reflecting distinct modes of host-adaptation between dicot and monocot powdery mildew.</title>
        <authorList>
            <person name="Wu Y."/>
            <person name="Ma X."/>
            <person name="Pan Z."/>
            <person name="Kale S.D."/>
            <person name="Song Y."/>
            <person name="King H."/>
            <person name="Zhang Q."/>
            <person name="Presley C."/>
            <person name="Deng X."/>
            <person name="Wei C.I."/>
            <person name="Xiao S."/>
        </authorList>
    </citation>
    <scope>NUCLEOTIDE SEQUENCE [LARGE SCALE GENOMIC DNA]</scope>
    <source>
        <strain evidence="3">UMSG3</strain>
    </source>
</reference>
<name>A0A420HJ62_9PEZI</name>
<feature type="region of interest" description="Disordered" evidence="1">
    <location>
        <begin position="15"/>
        <end position="40"/>
    </location>
</feature>
<dbReference type="PANTHER" id="PTHR43828:SF5">
    <property type="entry name" value="TRANSCRIPTIONAL REPRESSOR XBP1"/>
    <property type="match status" value="1"/>
</dbReference>
<accession>A0A420HJ62</accession>
<evidence type="ECO:0000313" key="3">
    <source>
        <dbReference type="EMBL" id="RKF57464.1"/>
    </source>
</evidence>
<dbReference type="GO" id="GO:0030907">
    <property type="term" value="C:MBF transcription complex"/>
    <property type="evidence" value="ECO:0007669"/>
    <property type="project" value="TreeGrafter"/>
</dbReference>
<evidence type="ECO:0000259" key="2">
    <source>
        <dbReference type="PROSITE" id="PS51299"/>
    </source>
</evidence>
<dbReference type="SUPFAM" id="SSF54616">
    <property type="entry name" value="DNA-binding domain of Mlu1-box binding protein MBP1"/>
    <property type="match status" value="1"/>
</dbReference>
<feature type="domain" description="HTH APSES-type" evidence="2">
    <location>
        <begin position="102"/>
        <end position="220"/>
    </location>
</feature>
<comment type="caution">
    <text evidence="3">The sequence shown here is derived from an EMBL/GenBank/DDBJ whole genome shotgun (WGS) entry which is preliminary data.</text>
</comment>
<dbReference type="PANTHER" id="PTHR43828">
    <property type="entry name" value="ASPARAGINASE"/>
    <property type="match status" value="1"/>
</dbReference>
<dbReference type="EMBL" id="MCBQ01018810">
    <property type="protein sequence ID" value="RKF57464.1"/>
    <property type="molecule type" value="Genomic_DNA"/>
</dbReference>
<dbReference type="InterPro" id="IPR036887">
    <property type="entry name" value="HTH_APSES_sf"/>
</dbReference>
<dbReference type="PROSITE" id="PS51299">
    <property type="entry name" value="HTH_APSES"/>
    <property type="match status" value="1"/>
</dbReference>
<protein>
    <submittedName>
        <fullName evidence="3">Putative apses transcription factor xbp1</fullName>
    </submittedName>
</protein>
<keyword evidence="4" id="KW-1185">Reference proteome</keyword>
<feature type="compositionally biased region" description="Low complexity" evidence="1">
    <location>
        <begin position="19"/>
        <end position="35"/>
    </location>
</feature>
<dbReference type="Gene3D" id="3.10.260.10">
    <property type="entry name" value="Transcription regulator HTH, APSES-type DNA-binding domain"/>
    <property type="match status" value="1"/>
</dbReference>
<dbReference type="AlphaFoldDB" id="A0A420HJ62"/>
<evidence type="ECO:0000256" key="1">
    <source>
        <dbReference type="SAM" id="MobiDB-lite"/>
    </source>
</evidence>
<dbReference type="GO" id="GO:0003677">
    <property type="term" value="F:DNA binding"/>
    <property type="evidence" value="ECO:0007669"/>
    <property type="project" value="InterPro"/>
</dbReference>
<evidence type="ECO:0000313" key="4">
    <source>
        <dbReference type="Proteomes" id="UP000283383"/>
    </source>
</evidence>
<dbReference type="InterPro" id="IPR003163">
    <property type="entry name" value="Tscrpt_reg_HTH_APSES-type"/>
</dbReference>